<dbReference type="AlphaFoldDB" id="A0A1T5A119"/>
<evidence type="ECO:0008006" key="3">
    <source>
        <dbReference type="Google" id="ProtNLM"/>
    </source>
</evidence>
<evidence type="ECO:0000313" key="1">
    <source>
        <dbReference type="EMBL" id="SKB28353.1"/>
    </source>
</evidence>
<dbReference type="PROSITE" id="PS51257">
    <property type="entry name" value="PROKAR_LIPOPROTEIN"/>
    <property type="match status" value="1"/>
</dbReference>
<name>A0A1T5A119_9SPHN</name>
<protein>
    <recommendedName>
        <fullName evidence="3">Lipoprotein</fullName>
    </recommendedName>
</protein>
<proteinExistence type="predicted"/>
<keyword evidence="2" id="KW-1185">Reference proteome</keyword>
<sequence length="108" mass="11780">MARGMKIIPALYLIAFSFTLIACATPETRLRSGLIDAGLSPAMSACMAERMVDRLSLLQLRRLASLGSLKDRRITDLTLDQFLQKVRALKDPEILAVSTSSAAVCALR</sequence>
<dbReference type="Proteomes" id="UP000190044">
    <property type="component" value="Unassembled WGS sequence"/>
</dbReference>
<accession>A0A1T5A119</accession>
<organism evidence="1 2">
    <name type="scientific">Sphingopyxis flava</name>
    <dbReference type="NCBI Taxonomy" id="1507287"/>
    <lineage>
        <taxon>Bacteria</taxon>
        <taxon>Pseudomonadati</taxon>
        <taxon>Pseudomonadota</taxon>
        <taxon>Alphaproteobacteria</taxon>
        <taxon>Sphingomonadales</taxon>
        <taxon>Sphingomonadaceae</taxon>
        <taxon>Sphingopyxis</taxon>
    </lineage>
</organism>
<gene>
    <name evidence="1" type="ORF">SAMN06295937_100246</name>
</gene>
<dbReference type="EMBL" id="FUYP01000002">
    <property type="protein sequence ID" value="SKB28353.1"/>
    <property type="molecule type" value="Genomic_DNA"/>
</dbReference>
<reference evidence="2" key="1">
    <citation type="submission" date="2017-02" db="EMBL/GenBank/DDBJ databases">
        <authorList>
            <person name="Varghese N."/>
            <person name="Submissions S."/>
        </authorList>
    </citation>
    <scope>NUCLEOTIDE SEQUENCE [LARGE SCALE GENOMIC DNA]</scope>
    <source>
        <strain evidence="2">R11H</strain>
    </source>
</reference>
<evidence type="ECO:0000313" key="2">
    <source>
        <dbReference type="Proteomes" id="UP000190044"/>
    </source>
</evidence>